<reference evidence="8" key="1">
    <citation type="submission" date="2019-08" db="EMBL/GenBank/DDBJ databases">
        <title>The improved chromosome-level genome for the pearl oyster Pinctada fucata martensii using PacBio sequencing and Hi-C.</title>
        <authorList>
            <person name="Zheng Z."/>
        </authorList>
    </citation>
    <scope>NUCLEOTIDE SEQUENCE</scope>
    <source>
        <strain evidence="8">ZZ-2019</strain>
        <tissue evidence="8">Adductor muscle</tissue>
    </source>
</reference>
<evidence type="ECO:0000256" key="1">
    <source>
        <dbReference type="ARBA" id="ARBA00004141"/>
    </source>
</evidence>
<evidence type="ECO:0000313" key="8">
    <source>
        <dbReference type="EMBL" id="KAK3095135.1"/>
    </source>
</evidence>
<evidence type="ECO:0000259" key="7">
    <source>
        <dbReference type="PROSITE" id="PS51212"/>
    </source>
</evidence>
<evidence type="ECO:0000256" key="4">
    <source>
        <dbReference type="ARBA" id="ARBA00022989"/>
    </source>
</evidence>
<evidence type="ECO:0000256" key="5">
    <source>
        <dbReference type="ARBA" id="ARBA00023136"/>
    </source>
</evidence>
<keyword evidence="3" id="KW-0677">Repeat</keyword>
<comment type="subcellular location">
    <subcellularLocation>
        <location evidence="1">Membrane</location>
        <topology evidence="1">Multi-pass membrane protein</topology>
    </subcellularLocation>
</comment>
<keyword evidence="4" id="KW-1133">Transmembrane helix</keyword>
<feature type="domain" description="PKD" evidence="6">
    <location>
        <begin position="529"/>
        <end position="583"/>
    </location>
</feature>
<dbReference type="SUPFAM" id="SSF49299">
    <property type="entry name" value="PKD domain"/>
    <property type="match status" value="1"/>
</dbReference>
<evidence type="ECO:0000313" key="9">
    <source>
        <dbReference type="Proteomes" id="UP001186944"/>
    </source>
</evidence>
<keyword evidence="5" id="KW-0472">Membrane</keyword>
<dbReference type="Pfam" id="PF01822">
    <property type="entry name" value="WSC"/>
    <property type="match status" value="1"/>
</dbReference>
<dbReference type="InterPro" id="IPR035986">
    <property type="entry name" value="PKD_dom_sf"/>
</dbReference>
<gene>
    <name evidence="8" type="ORF">FSP39_010684</name>
</gene>
<organism evidence="8 9">
    <name type="scientific">Pinctada imbricata</name>
    <name type="common">Atlantic pearl-oyster</name>
    <name type="synonym">Pinctada martensii</name>
    <dbReference type="NCBI Taxonomy" id="66713"/>
    <lineage>
        <taxon>Eukaryota</taxon>
        <taxon>Metazoa</taxon>
        <taxon>Spiralia</taxon>
        <taxon>Lophotrochozoa</taxon>
        <taxon>Mollusca</taxon>
        <taxon>Bivalvia</taxon>
        <taxon>Autobranchia</taxon>
        <taxon>Pteriomorphia</taxon>
        <taxon>Pterioida</taxon>
        <taxon>Pterioidea</taxon>
        <taxon>Pteriidae</taxon>
        <taxon>Pinctada</taxon>
    </lineage>
</organism>
<dbReference type="PANTHER" id="PTHR46730">
    <property type="entry name" value="POLYCYSTIN-1"/>
    <property type="match status" value="1"/>
</dbReference>
<dbReference type="EMBL" id="VSWD01000008">
    <property type="protein sequence ID" value="KAK3095135.1"/>
    <property type="molecule type" value="Genomic_DNA"/>
</dbReference>
<feature type="domain" description="WSC" evidence="7">
    <location>
        <begin position="1"/>
        <end position="94"/>
    </location>
</feature>
<keyword evidence="2" id="KW-0812">Transmembrane</keyword>
<dbReference type="SMART" id="SM00321">
    <property type="entry name" value="WSC"/>
    <property type="match status" value="1"/>
</dbReference>
<dbReference type="GO" id="GO:0006816">
    <property type="term" value="P:calcium ion transport"/>
    <property type="evidence" value="ECO:0007669"/>
    <property type="project" value="TreeGrafter"/>
</dbReference>
<dbReference type="InterPro" id="IPR013783">
    <property type="entry name" value="Ig-like_fold"/>
</dbReference>
<comment type="caution">
    <text evidence="8">The sequence shown here is derived from an EMBL/GenBank/DDBJ whole genome shotgun (WGS) entry which is preliminary data.</text>
</comment>
<dbReference type="SMART" id="SM00089">
    <property type="entry name" value="PKD"/>
    <property type="match status" value="2"/>
</dbReference>
<dbReference type="Proteomes" id="UP001186944">
    <property type="component" value="Unassembled WGS sequence"/>
</dbReference>
<dbReference type="PANTHER" id="PTHR46730:SF1">
    <property type="entry name" value="PLAT DOMAIN-CONTAINING PROTEIN"/>
    <property type="match status" value="1"/>
</dbReference>
<dbReference type="InterPro" id="IPR002889">
    <property type="entry name" value="WSC_carb-bd"/>
</dbReference>
<evidence type="ECO:0000256" key="2">
    <source>
        <dbReference type="ARBA" id="ARBA00022692"/>
    </source>
</evidence>
<dbReference type="AlphaFoldDB" id="A0AA88Y8W8"/>
<name>A0AA88Y8W8_PINIB</name>
<accession>A0AA88Y8W8</accession>
<dbReference type="InterPro" id="IPR000601">
    <property type="entry name" value="PKD_dom"/>
</dbReference>
<keyword evidence="9" id="KW-1185">Reference proteome</keyword>
<evidence type="ECO:0008006" key="10">
    <source>
        <dbReference type="Google" id="ProtNLM"/>
    </source>
</evidence>
<feature type="non-terminal residue" evidence="8">
    <location>
        <position position="1"/>
    </location>
</feature>
<protein>
    <recommendedName>
        <fullName evidence="10">PKD domain-containing protein</fullName>
    </recommendedName>
</protein>
<dbReference type="Gene3D" id="2.60.40.10">
    <property type="entry name" value="Immunoglobulins"/>
    <property type="match status" value="1"/>
</dbReference>
<dbReference type="CDD" id="cd00146">
    <property type="entry name" value="PKD"/>
    <property type="match status" value="1"/>
</dbReference>
<proteinExistence type="predicted"/>
<dbReference type="Pfam" id="PF00801">
    <property type="entry name" value="PKD"/>
    <property type="match status" value="1"/>
</dbReference>
<dbReference type="GO" id="GO:0005886">
    <property type="term" value="C:plasma membrane"/>
    <property type="evidence" value="ECO:0007669"/>
    <property type="project" value="TreeGrafter"/>
</dbReference>
<dbReference type="GO" id="GO:0005261">
    <property type="term" value="F:monoatomic cation channel activity"/>
    <property type="evidence" value="ECO:0007669"/>
    <property type="project" value="TreeGrafter"/>
</dbReference>
<evidence type="ECO:0000259" key="6">
    <source>
        <dbReference type="PROSITE" id="PS50093"/>
    </source>
</evidence>
<dbReference type="PROSITE" id="PS51212">
    <property type="entry name" value="WSC"/>
    <property type="match status" value="1"/>
</dbReference>
<sequence length="668" mass="72831">YYGCYPETPESRQFGANPGNYNPATINPTHCENLCGNRGYPYAGLTAGKVCLCGRVITQGAVADPLCSQPCPGDTSHTCGSPTQPWYVSVYSTPTILTGFGILQPGVIETYFDTTVHLNLTSGEVAEINGQFYDGGPKFGPITDLFTAVSPRKPGLVPFEAQIRDTWNVSASAVAVIKVENRVRLLDLTCPDTIIAEVRFDCYLTVGVGTNMAASIDMGDGTVIPIRLPDTQGFTTGSLIGPEVAVNSPANTLILMPEHFLKSNGTIVGIDYIAASAGDISLQIYRPSCADPTLSFCHNSYSCMPSGESCMAQPRGIKWRHACGTTAIYNLARRKCVDRTTNQIIPDPITQNWASVEFHRYDLVKEIEFTIPNMGRHFFAVPDEELFTLTAGDVLAIHESSGRLKLLDATSKNYEFYWDMSGDSNFASRSTSGYVISDSSTPSVLSAQHALQVYYTRPVRGKIRHTYAAATNLDHYNVTASVSNNVTIPAATVEKTINVQVPITGLDVLLPQYVPTNATIQFNVTDHVGSEPVYTWVYGDGEMNVTSSKSVEKTYTVAGVYTVTLSAHNEISSQTIERVIVIQDLILNFTVEMETMATVYTKPTTINFSILQGTNVSYTCNMGDGHVYTFDFPFSGYLSNDTDKIINGTNITETVYFMNGTSNGKLRQ</sequence>
<dbReference type="InterPro" id="IPR022409">
    <property type="entry name" value="PKD/Chitinase_dom"/>
</dbReference>
<dbReference type="PROSITE" id="PS50093">
    <property type="entry name" value="PKD"/>
    <property type="match status" value="1"/>
</dbReference>
<evidence type="ECO:0000256" key="3">
    <source>
        <dbReference type="ARBA" id="ARBA00022737"/>
    </source>
</evidence>